<evidence type="ECO:0000256" key="2">
    <source>
        <dbReference type="ARBA" id="ARBA00022618"/>
    </source>
</evidence>
<comment type="subunit">
    <text evidence="6">Interacts with MinD and FtsZ.</text>
</comment>
<name>A0A1I4DHY7_9GAMM</name>
<evidence type="ECO:0000259" key="8">
    <source>
        <dbReference type="Pfam" id="PF03775"/>
    </source>
</evidence>
<sequence>MNARMTSSRTTNSEEACDLRFGQVGMACVRVRRADAAALCEELERRVHSAPQLFARAAVVLDLSHFLDLPDDGTVDALLEAVRSAGMLPVGLAYGTSETEALAKRMGLPLIAKFRAAYEPANGGSVAPPAAAEPAPRAAEPPPREPILAEPAPGQAQGSMHHDGAVRSGQQIYARDRDLVITGTVANGAEVIADGDIHIYGGLRGRAMAGAQGDTRACIFVSDFRAELVAIAGHYRVFEQIPNDLEGQSVRCWLEGDKLLIARL</sequence>
<evidence type="ECO:0000256" key="1">
    <source>
        <dbReference type="ARBA" id="ARBA00006291"/>
    </source>
</evidence>
<dbReference type="Pfam" id="PF05209">
    <property type="entry name" value="MinC_N"/>
    <property type="match status" value="1"/>
</dbReference>
<accession>A0A1I4DHY7</accession>
<dbReference type="InterPro" id="IPR005526">
    <property type="entry name" value="Septum_form_inhib_MinC_C"/>
</dbReference>
<dbReference type="InterPro" id="IPR007874">
    <property type="entry name" value="MinC_N"/>
</dbReference>
<evidence type="ECO:0000313" key="11">
    <source>
        <dbReference type="Proteomes" id="UP000198725"/>
    </source>
</evidence>
<feature type="domain" description="Septum formation inhibitor MinC N-terminal" evidence="9">
    <location>
        <begin position="20"/>
        <end position="89"/>
    </location>
</feature>
<feature type="region of interest" description="Disordered" evidence="7">
    <location>
        <begin position="123"/>
        <end position="162"/>
    </location>
</feature>
<dbReference type="Gene3D" id="3.30.70.260">
    <property type="match status" value="1"/>
</dbReference>
<dbReference type="Gene3D" id="2.160.20.70">
    <property type="match status" value="1"/>
</dbReference>
<evidence type="ECO:0000256" key="5">
    <source>
        <dbReference type="ARBA" id="ARBA00025606"/>
    </source>
</evidence>
<keyword evidence="3 6" id="KW-0717">Septation</keyword>
<dbReference type="Pfam" id="PF03775">
    <property type="entry name" value="MinC_C"/>
    <property type="match status" value="1"/>
</dbReference>
<dbReference type="AlphaFoldDB" id="A0A1I4DHY7"/>
<dbReference type="PANTHER" id="PTHR34108:SF1">
    <property type="entry name" value="SEPTUM SITE-DETERMINING PROTEIN MINC"/>
    <property type="match status" value="1"/>
</dbReference>
<feature type="domain" description="Septum formation inhibitor MinC C-terminal" evidence="8">
    <location>
        <begin position="163"/>
        <end position="261"/>
    </location>
</feature>
<evidence type="ECO:0000256" key="6">
    <source>
        <dbReference type="HAMAP-Rule" id="MF_00267"/>
    </source>
</evidence>
<dbReference type="InterPro" id="IPR013033">
    <property type="entry name" value="MinC"/>
</dbReference>
<evidence type="ECO:0000256" key="7">
    <source>
        <dbReference type="SAM" id="MobiDB-lite"/>
    </source>
</evidence>
<feature type="compositionally biased region" description="Low complexity" evidence="7">
    <location>
        <begin position="127"/>
        <end position="138"/>
    </location>
</feature>
<organism evidence="10 11">
    <name type="scientific">Rhodanobacter glycinis</name>
    <dbReference type="NCBI Taxonomy" id="582702"/>
    <lineage>
        <taxon>Bacteria</taxon>
        <taxon>Pseudomonadati</taxon>
        <taxon>Pseudomonadota</taxon>
        <taxon>Gammaproteobacteria</taxon>
        <taxon>Lysobacterales</taxon>
        <taxon>Rhodanobacteraceae</taxon>
        <taxon>Rhodanobacter</taxon>
    </lineage>
</organism>
<protein>
    <recommendedName>
        <fullName evidence="6">Probable septum site-determining protein MinC</fullName>
    </recommendedName>
</protein>
<keyword evidence="11" id="KW-1185">Reference proteome</keyword>
<reference evidence="11" key="1">
    <citation type="submission" date="2016-10" db="EMBL/GenBank/DDBJ databases">
        <authorList>
            <person name="Varghese N."/>
            <person name="Submissions S."/>
        </authorList>
    </citation>
    <scope>NUCLEOTIDE SEQUENCE [LARGE SCALE GENOMIC DNA]</scope>
    <source>
        <strain evidence="11">MO64</strain>
    </source>
</reference>
<proteinExistence type="inferred from homology"/>
<dbReference type="InterPro" id="IPR016098">
    <property type="entry name" value="CAP/MinC_C"/>
</dbReference>
<dbReference type="InterPro" id="IPR036145">
    <property type="entry name" value="MinC_C_sf"/>
</dbReference>
<dbReference type="PANTHER" id="PTHR34108">
    <property type="entry name" value="SEPTUM SITE-DETERMINING PROTEIN MINC"/>
    <property type="match status" value="1"/>
</dbReference>
<dbReference type="SUPFAM" id="SSF63848">
    <property type="entry name" value="Cell-division inhibitor MinC, C-terminal domain"/>
    <property type="match status" value="1"/>
</dbReference>
<dbReference type="HAMAP" id="MF_00267">
    <property type="entry name" value="MinC"/>
    <property type="match status" value="1"/>
</dbReference>
<comment type="similarity">
    <text evidence="1 6">Belongs to the MinC family.</text>
</comment>
<evidence type="ECO:0000256" key="3">
    <source>
        <dbReference type="ARBA" id="ARBA00023210"/>
    </source>
</evidence>
<gene>
    <name evidence="6" type="primary">minC</name>
    <name evidence="10" type="ORF">SAMN05192579_10939</name>
</gene>
<keyword evidence="4 6" id="KW-0131">Cell cycle</keyword>
<dbReference type="GO" id="GO:1901891">
    <property type="term" value="P:regulation of cell septum assembly"/>
    <property type="evidence" value="ECO:0007669"/>
    <property type="project" value="InterPro"/>
</dbReference>
<keyword evidence="2 6" id="KW-0132">Cell division</keyword>
<dbReference type="Proteomes" id="UP000198725">
    <property type="component" value="Unassembled WGS sequence"/>
</dbReference>
<dbReference type="NCBIfam" id="TIGR01222">
    <property type="entry name" value="minC"/>
    <property type="match status" value="1"/>
</dbReference>
<dbReference type="GO" id="GO:0000902">
    <property type="term" value="P:cell morphogenesis"/>
    <property type="evidence" value="ECO:0007669"/>
    <property type="project" value="InterPro"/>
</dbReference>
<evidence type="ECO:0000313" key="10">
    <source>
        <dbReference type="EMBL" id="SFK92489.1"/>
    </source>
</evidence>
<dbReference type="GO" id="GO:0000917">
    <property type="term" value="P:division septum assembly"/>
    <property type="evidence" value="ECO:0007669"/>
    <property type="project" value="UniProtKB-KW"/>
</dbReference>
<dbReference type="GO" id="GO:0051302">
    <property type="term" value="P:regulation of cell division"/>
    <property type="evidence" value="ECO:0007669"/>
    <property type="project" value="InterPro"/>
</dbReference>
<dbReference type="EMBL" id="FOSR01000009">
    <property type="protein sequence ID" value="SFK92489.1"/>
    <property type="molecule type" value="Genomic_DNA"/>
</dbReference>
<comment type="function">
    <text evidence="5 6">Cell division inhibitor that blocks the formation of polar Z ring septums. Rapidly oscillates between the poles of the cell to destabilize FtsZ filaments that have formed before they mature into polar Z rings. Prevents FtsZ polymerization.</text>
</comment>
<evidence type="ECO:0000256" key="4">
    <source>
        <dbReference type="ARBA" id="ARBA00023306"/>
    </source>
</evidence>
<evidence type="ECO:0000259" key="9">
    <source>
        <dbReference type="Pfam" id="PF05209"/>
    </source>
</evidence>